<dbReference type="InterPro" id="IPR049457">
    <property type="entry name" value="Emfourin"/>
</dbReference>
<organism evidence="1 2">
    <name type="scientific">Conyzicola nivalis</name>
    <dbReference type="NCBI Taxonomy" id="1477021"/>
    <lineage>
        <taxon>Bacteria</taxon>
        <taxon>Bacillati</taxon>
        <taxon>Actinomycetota</taxon>
        <taxon>Actinomycetes</taxon>
        <taxon>Micrococcales</taxon>
        <taxon>Microbacteriaceae</taxon>
        <taxon>Conyzicola</taxon>
    </lineage>
</organism>
<dbReference type="Pfam" id="PF20242">
    <property type="entry name" value="Emfourin"/>
    <property type="match status" value="1"/>
</dbReference>
<evidence type="ECO:0000313" key="2">
    <source>
        <dbReference type="Proteomes" id="UP001549257"/>
    </source>
</evidence>
<dbReference type="Proteomes" id="UP001549257">
    <property type="component" value="Unassembled WGS sequence"/>
</dbReference>
<keyword evidence="2" id="KW-1185">Reference proteome</keyword>
<dbReference type="RefSeq" id="WP_354024018.1">
    <property type="nucleotide sequence ID" value="NZ_JBEPSJ010000001.1"/>
</dbReference>
<dbReference type="EMBL" id="JBEPSJ010000001">
    <property type="protein sequence ID" value="MET4581855.1"/>
    <property type="molecule type" value="Genomic_DNA"/>
</dbReference>
<reference evidence="1 2" key="1">
    <citation type="submission" date="2024-06" db="EMBL/GenBank/DDBJ databases">
        <title>Sorghum-associated microbial communities from plants grown in Nebraska, USA.</title>
        <authorList>
            <person name="Schachtman D."/>
        </authorList>
    </citation>
    <scope>NUCLEOTIDE SEQUENCE [LARGE SCALE GENOMIC DNA]</scope>
    <source>
        <strain evidence="1 2">2857</strain>
    </source>
</reference>
<evidence type="ECO:0000313" key="1">
    <source>
        <dbReference type="EMBL" id="MET4581855.1"/>
    </source>
</evidence>
<protein>
    <submittedName>
        <fullName evidence="1">Uncharacterized protein</fullName>
    </submittedName>
</protein>
<sequence length="104" mass="11895">MTDARPDTLTILVVRSGGFAGLSREWRVRSDDHPEVDWVRLVEACPWDAVSPPDHSRDQFVWRIEAHAPVKRRRATLPDSRVRGAWRSLVDQVKAVNAKPSTER</sequence>
<proteinExistence type="predicted"/>
<name>A0ABV2QLC2_9MICO</name>
<accession>A0ABV2QLC2</accession>
<gene>
    <name evidence="1" type="ORF">ABIE21_001345</name>
</gene>
<comment type="caution">
    <text evidence="1">The sequence shown here is derived from an EMBL/GenBank/DDBJ whole genome shotgun (WGS) entry which is preliminary data.</text>
</comment>